<evidence type="ECO:0008006" key="3">
    <source>
        <dbReference type="Google" id="ProtNLM"/>
    </source>
</evidence>
<protein>
    <recommendedName>
        <fullName evidence="3">Mitochondrial ATPase complex subunit ATP10</fullName>
    </recommendedName>
</protein>
<dbReference type="Pfam" id="PF05176">
    <property type="entry name" value="ATP-synt_10"/>
    <property type="match status" value="1"/>
</dbReference>
<evidence type="ECO:0000313" key="2">
    <source>
        <dbReference type="Proteomes" id="UP000829685"/>
    </source>
</evidence>
<dbReference type="PANTHER" id="PTHR28106">
    <property type="entry name" value="MITOCHONDRIAL ATPASE COMPLEX SUBUNIT ATP10"/>
    <property type="match status" value="1"/>
</dbReference>
<proteinExistence type="predicted"/>
<comment type="caution">
    <text evidence="1">The sequence shown here is derived from an EMBL/GenBank/DDBJ whole genome shotgun (WGS) entry which is preliminary data.</text>
</comment>
<dbReference type="AlphaFoldDB" id="A0A9Q0AKH1"/>
<keyword evidence="2" id="KW-1185">Reference proteome</keyword>
<evidence type="ECO:0000313" key="1">
    <source>
        <dbReference type="EMBL" id="KAI1859476.1"/>
    </source>
</evidence>
<dbReference type="GO" id="GO:0005743">
    <property type="term" value="C:mitochondrial inner membrane"/>
    <property type="evidence" value="ECO:0007669"/>
    <property type="project" value="TreeGrafter"/>
</dbReference>
<organism evidence="1 2">
    <name type="scientific">Neoarthrinium moseri</name>
    <dbReference type="NCBI Taxonomy" id="1658444"/>
    <lineage>
        <taxon>Eukaryota</taxon>
        <taxon>Fungi</taxon>
        <taxon>Dikarya</taxon>
        <taxon>Ascomycota</taxon>
        <taxon>Pezizomycotina</taxon>
        <taxon>Sordariomycetes</taxon>
        <taxon>Xylariomycetidae</taxon>
        <taxon>Amphisphaeriales</taxon>
        <taxon>Apiosporaceae</taxon>
        <taxon>Neoarthrinium</taxon>
    </lineage>
</organism>
<gene>
    <name evidence="1" type="ORF">JX265_010479</name>
</gene>
<dbReference type="PANTHER" id="PTHR28106:SF1">
    <property type="entry name" value="MITOCHONDRIAL ATPASE COMPLEX SUBUNIT ATP10"/>
    <property type="match status" value="1"/>
</dbReference>
<dbReference type="Proteomes" id="UP000829685">
    <property type="component" value="Unassembled WGS sequence"/>
</dbReference>
<name>A0A9Q0AKH1_9PEZI</name>
<reference evidence="1" key="1">
    <citation type="submission" date="2021-03" db="EMBL/GenBank/DDBJ databases">
        <title>Revisited historic fungal species revealed as producer of novel bioactive compounds through whole genome sequencing and comparative genomics.</title>
        <authorList>
            <person name="Vignolle G.A."/>
            <person name="Hochenegger N."/>
            <person name="Mach R.L."/>
            <person name="Mach-Aigner A.R."/>
            <person name="Javad Rahimi M."/>
            <person name="Salim K.A."/>
            <person name="Chan C.M."/>
            <person name="Lim L.B.L."/>
            <person name="Cai F."/>
            <person name="Druzhinina I.S."/>
            <person name="U'Ren J.M."/>
            <person name="Derntl C."/>
        </authorList>
    </citation>
    <scope>NUCLEOTIDE SEQUENCE</scope>
    <source>
        <strain evidence="1">TUCIM 5799</strain>
    </source>
</reference>
<dbReference type="InterPro" id="IPR007849">
    <property type="entry name" value="ATP10"/>
</dbReference>
<sequence length="339" mass="38280">MRGTVVKPMGFVLPRRPQILCLLCESRAFSTSHRQLSEKAQATAAKTLAPGTFPVSAKTIAPSPLENAPRGYGKRVEDFTPVPLPRPIGMPFPPEAGQNTGLDNRTIKQRRDDFVNWNKHLERREELKTQFRKPYFRDWTNLELHKGKTFICPPRLFKGELSLWFPNLYGTTLLKSDRKPRDTTPVLEDKVSVVSVYSGQWAENQAKSFASAEANPELVELLQDNTDKAQHVQINIEGDRLKAFLIKLFMGGLRKSVGEANWGKYFLVRKGVSDELKEAIGLLNSKVGYVYLVDSQCRIRWAGSGYAEDHERSGLVKGVQRLLEEEKSAKPRVKTTVKA</sequence>
<dbReference type="OrthoDB" id="17089at2759"/>
<accession>A0A9Q0AKH1</accession>
<dbReference type="EMBL" id="JAFIMR010000034">
    <property type="protein sequence ID" value="KAI1859476.1"/>
    <property type="molecule type" value="Genomic_DNA"/>
</dbReference>
<dbReference type="GO" id="GO:0033615">
    <property type="term" value="P:mitochondrial proton-transporting ATP synthase complex assembly"/>
    <property type="evidence" value="ECO:0007669"/>
    <property type="project" value="TreeGrafter"/>
</dbReference>